<evidence type="ECO:0000313" key="2">
    <source>
        <dbReference type="Proteomes" id="UP000065473"/>
    </source>
</evidence>
<name>A0A0U2Y3D2_9CREN</name>
<dbReference type="EMBL" id="CP013694">
    <property type="protein sequence ID" value="ALU30049.1"/>
    <property type="molecule type" value="Genomic_DNA"/>
</dbReference>
<protein>
    <submittedName>
        <fullName evidence="1">Uncharacterized protein</fullName>
    </submittedName>
</protein>
<sequence length="67" mass="7815">MEKCSVGPPVSGGRTWNLKQANFVPTLKVRLSSSYKREKGKEKRRKDFFNFIRLSRHLSLDNYVISL</sequence>
<evidence type="ECO:0000313" key="1">
    <source>
        <dbReference type="EMBL" id="ALU30049.1"/>
    </source>
</evidence>
<dbReference type="AlphaFoldDB" id="A0A0U2Y3D2"/>
<reference evidence="1 2" key="1">
    <citation type="submission" date="2015-12" db="EMBL/GenBank/DDBJ databases">
        <title>A stable core within a dynamic pangenome in Sulfolobus acidocaldarius.</title>
        <authorList>
            <person name="Anderson R."/>
            <person name="Kouris A."/>
            <person name="Seward C."/>
            <person name="Campbell K."/>
            <person name="Whitaker R."/>
        </authorList>
    </citation>
    <scope>NUCLEOTIDE SEQUENCE [LARGE SCALE GENOMIC DNA]</scope>
    <source>
        <strain evidence="1 2">GG12-C01-09</strain>
    </source>
</reference>
<gene>
    <name evidence="1" type="ORF">ATY89_08960</name>
</gene>
<organism evidence="1 2">
    <name type="scientific">Sulfolobus acidocaldarius</name>
    <dbReference type="NCBI Taxonomy" id="2285"/>
    <lineage>
        <taxon>Archaea</taxon>
        <taxon>Thermoproteota</taxon>
        <taxon>Thermoprotei</taxon>
        <taxon>Sulfolobales</taxon>
        <taxon>Sulfolobaceae</taxon>
        <taxon>Sulfolobus</taxon>
    </lineage>
</organism>
<accession>A0A0U2Y3D2</accession>
<proteinExistence type="predicted"/>
<dbReference type="Proteomes" id="UP000065473">
    <property type="component" value="Chromosome"/>
</dbReference>